<feature type="transmembrane region" description="Helical" evidence="10">
    <location>
        <begin position="291"/>
        <end position="316"/>
    </location>
</feature>
<keyword evidence="3 10" id="KW-0812">Transmembrane</keyword>
<reference evidence="12 13" key="1">
    <citation type="submission" date="2019-07" db="EMBL/GenBank/DDBJ databases">
        <title>Draft genome assembly of a fouling barnacle, Amphibalanus amphitrite (Darwin, 1854): The first reference genome for Thecostraca.</title>
        <authorList>
            <person name="Kim W."/>
        </authorList>
    </citation>
    <scope>NUCLEOTIDE SEQUENCE [LARGE SCALE GENOMIC DNA]</scope>
    <source>
        <strain evidence="12">SNU_AA5</strain>
        <tissue evidence="12">Soma without cirri and trophi</tissue>
    </source>
</reference>
<accession>A0A6A4WZ39</accession>
<keyword evidence="6 10" id="KW-0472">Membrane</keyword>
<name>A0A6A4WZ39_AMPAM</name>
<evidence type="ECO:0000256" key="1">
    <source>
        <dbReference type="ARBA" id="ARBA00004166"/>
    </source>
</evidence>
<dbReference type="EMBL" id="VIIS01000544">
    <property type="protein sequence ID" value="KAF0307758.1"/>
    <property type="molecule type" value="Genomic_DNA"/>
</dbReference>
<evidence type="ECO:0000259" key="11">
    <source>
        <dbReference type="Pfam" id="PF01529"/>
    </source>
</evidence>
<dbReference type="GO" id="GO:0005794">
    <property type="term" value="C:Golgi apparatus"/>
    <property type="evidence" value="ECO:0007669"/>
    <property type="project" value="UniProtKB-SubCell"/>
</dbReference>
<sequence length="356" mass="39376">MAKNGDKIKMTSDQDPLCCCEYINIDGERSHLLALCCDCEAIDDTVDRWLKGVAVPESSYSKIWSTVMDRLRIPWFGGARQCPWEVLIPAATVPLLMLFASLSMATMMCSLAIIPLILLISRVVLRHQPKSLFYYIWTCSSFFTLFCIFELYVVPMLLISFYEHLLFAALLAAALLSWYRVRSRRGFCQPSSVVDAAETFCELCEAARPARAFHCVQCERCVLLRDHHCAWLDCCVGGANQRPFVVGLASVALAMAQAAWLTVACVCPGPLTPWLVLTCRPDSTAGAAALFGALYALVCAVLCSAVLAHQCLLISLGQTGCERRRHLTPPGPPAGLLVNWYRFLTGRDEPAPEPEQ</sequence>
<keyword evidence="13" id="KW-1185">Reference proteome</keyword>
<comment type="catalytic activity">
    <reaction evidence="10">
        <text>L-cysteinyl-[protein] + hexadecanoyl-CoA = S-hexadecanoyl-L-cysteinyl-[protein] + CoA</text>
        <dbReference type="Rhea" id="RHEA:36683"/>
        <dbReference type="Rhea" id="RHEA-COMP:10131"/>
        <dbReference type="Rhea" id="RHEA-COMP:11032"/>
        <dbReference type="ChEBI" id="CHEBI:29950"/>
        <dbReference type="ChEBI" id="CHEBI:57287"/>
        <dbReference type="ChEBI" id="CHEBI:57379"/>
        <dbReference type="ChEBI" id="CHEBI:74151"/>
        <dbReference type="EC" id="2.3.1.225"/>
    </reaction>
</comment>
<feature type="transmembrane region" description="Helical" evidence="10">
    <location>
        <begin position="159"/>
        <end position="179"/>
    </location>
</feature>
<comment type="domain">
    <text evidence="10">The DHHC domain is required for palmitoyltransferase activity.</text>
</comment>
<keyword evidence="2 10" id="KW-0808">Transferase</keyword>
<proteinExistence type="inferred from homology"/>
<dbReference type="PANTHER" id="PTHR22883">
    <property type="entry name" value="ZINC FINGER DHHC DOMAIN CONTAINING PROTEIN"/>
    <property type="match status" value="1"/>
</dbReference>
<gene>
    <name evidence="12" type="primary">Zdhhc23_1</name>
    <name evidence="12" type="ORF">FJT64_020934</name>
</gene>
<feature type="transmembrane region" description="Helical" evidence="10">
    <location>
        <begin position="244"/>
        <end position="271"/>
    </location>
</feature>
<dbReference type="InterPro" id="IPR001594">
    <property type="entry name" value="Palmitoyltrfase_DHHC"/>
</dbReference>
<evidence type="ECO:0000256" key="3">
    <source>
        <dbReference type="ARBA" id="ARBA00022692"/>
    </source>
</evidence>
<evidence type="ECO:0000256" key="10">
    <source>
        <dbReference type="RuleBase" id="RU079119"/>
    </source>
</evidence>
<dbReference type="Pfam" id="PF01529">
    <property type="entry name" value="DHHC"/>
    <property type="match status" value="1"/>
</dbReference>
<evidence type="ECO:0000256" key="4">
    <source>
        <dbReference type="ARBA" id="ARBA00022989"/>
    </source>
</evidence>
<comment type="subcellular location">
    <subcellularLocation>
        <location evidence="1">Golgi apparatus</location>
        <location evidence="1">trans-Golgi network membrane</location>
        <topology evidence="1">Multi-pass membrane protein</topology>
    </subcellularLocation>
</comment>
<keyword evidence="4 10" id="KW-1133">Transmembrane helix</keyword>
<dbReference type="InterPro" id="IPR039859">
    <property type="entry name" value="PFA4/ZDH16/20/ERF2-like"/>
</dbReference>
<evidence type="ECO:0000313" key="13">
    <source>
        <dbReference type="Proteomes" id="UP000440578"/>
    </source>
</evidence>
<evidence type="ECO:0000256" key="2">
    <source>
        <dbReference type="ARBA" id="ARBA00022679"/>
    </source>
</evidence>
<keyword evidence="5" id="KW-0333">Golgi apparatus</keyword>
<evidence type="ECO:0000256" key="7">
    <source>
        <dbReference type="ARBA" id="ARBA00023139"/>
    </source>
</evidence>
<dbReference type="GO" id="GO:0019706">
    <property type="term" value="F:protein-cysteine S-palmitoyltransferase activity"/>
    <property type="evidence" value="ECO:0007669"/>
    <property type="project" value="UniProtKB-EC"/>
</dbReference>
<evidence type="ECO:0000313" key="12">
    <source>
        <dbReference type="EMBL" id="KAF0307758.1"/>
    </source>
</evidence>
<keyword evidence="9 10" id="KW-0012">Acyltransferase</keyword>
<dbReference type="GO" id="GO:0006612">
    <property type="term" value="P:protein targeting to membrane"/>
    <property type="evidence" value="ECO:0007669"/>
    <property type="project" value="TreeGrafter"/>
</dbReference>
<dbReference type="GO" id="GO:0005783">
    <property type="term" value="C:endoplasmic reticulum"/>
    <property type="evidence" value="ECO:0007669"/>
    <property type="project" value="TreeGrafter"/>
</dbReference>
<evidence type="ECO:0000256" key="8">
    <source>
        <dbReference type="ARBA" id="ARBA00023288"/>
    </source>
</evidence>
<dbReference type="OrthoDB" id="430659at2759"/>
<dbReference type="PROSITE" id="PS50216">
    <property type="entry name" value="DHHC"/>
    <property type="match status" value="1"/>
</dbReference>
<evidence type="ECO:0000256" key="6">
    <source>
        <dbReference type="ARBA" id="ARBA00023136"/>
    </source>
</evidence>
<evidence type="ECO:0000256" key="5">
    <source>
        <dbReference type="ARBA" id="ARBA00023034"/>
    </source>
</evidence>
<feature type="transmembrane region" description="Helical" evidence="10">
    <location>
        <begin position="132"/>
        <end position="153"/>
    </location>
</feature>
<keyword evidence="8" id="KW-0449">Lipoprotein</keyword>
<dbReference type="EMBL" id="VIIS01000544">
    <property type="protein sequence ID" value="KAF0307759.1"/>
    <property type="molecule type" value="Genomic_DNA"/>
</dbReference>
<dbReference type="AlphaFoldDB" id="A0A6A4WZ39"/>
<evidence type="ECO:0000256" key="9">
    <source>
        <dbReference type="ARBA" id="ARBA00023315"/>
    </source>
</evidence>
<feature type="transmembrane region" description="Helical" evidence="10">
    <location>
        <begin position="95"/>
        <end position="120"/>
    </location>
</feature>
<comment type="similarity">
    <text evidence="10">Belongs to the DHHC palmitoyltransferase family.</text>
</comment>
<comment type="caution">
    <text evidence="12">The sequence shown here is derived from an EMBL/GenBank/DDBJ whole genome shotgun (WGS) entry which is preliminary data.</text>
</comment>
<dbReference type="Proteomes" id="UP000440578">
    <property type="component" value="Unassembled WGS sequence"/>
</dbReference>
<protein>
    <recommendedName>
        <fullName evidence="10">Palmitoyltransferase</fullName>
        <ecNumber evidence="10">2.3.1.225</ecNumber>
    </recommendedName>
</protein>
<dbReference type="EC" id="2.3.1.225" evidence="10"/>
<feature type="domain" description="Palmitoyltransferase DHHC" evidence="11">
    <location>
        <begin position="198"/>
        <end position="324"/>
    </location>
</feature>
<organism evidence="12 13">
    <name type="scientific">Amphibalanus amphitrite</name>
    <name type="common">Striped barnacle</name>
    <name type="synonym">Balanus amphitrite</name>
    <dbReference type="NCBI Taxonomy" id="1232801"/>
    <lineage>
        <taxon>Eukaryota</taxon>
        <taxon>Metazoa</taxon>
        <taxon>Ecdysozoa</taxon>
        <taxon>Arthropoda</taxon>
        <taxon>Crustacea</taxon>
        <taxon>Multicrustacea</taxon>
        <taxon>Cirripedia</taxon>
        <taxon>Thoracica</taxon>
        <taxon>Thoracicalcarea</taxon>
        <taxon>Balanomorpha</taxon>
        <taxon>Balanoidea</taxon>
        <taxon>Balanidae</taxon>
        <taxon>Amphibalaninae</taxon>
        <taxon>Amphibalanus</taxon>
    </lineage>
</organism>
<keyword evidence="7" id="KW-0564">Palmitate</keyword>
<dbReference type="PANTHER" id="PTHR22883:SF475">
    <property type="entry name" value="PALMITOYLTRANSFERASE ZDHHC23"/>
    <property type="match status" value="1"/>
</dbReference>